<comment type="caution">
    <text evidence="2">The sequence shown here is derived from an EMBL/GenBank/DDBJ whole genome shotgun (WGS) entry which is preliminary data.</text>
</comment>
<feature type="compositionally biased region" description="Basic and acidic residues" evidence="1">
    <location>
        <begin position="37"/>
        <end position="67"/>
    </location>
</feature>
<accession>A0A9P5T633</accession>
<dbReference type="AlphaFoldDB" id="A0A9P5T633"/>
<feature type="region of interest" description="Disordered" evidence="1">
    <location>
        <begin position="327"/>
        <end position="352"/>
    </location>
</feature>
<evidence type="ECO:0000313" key="3">
    <source>
        <dbReference type="Proteomes" id="UP000759537"/>
    </source>
</evidence>
<dbReference type="EMBL" id="WHVB01000015">
    <property type="protein sequence ID" value="KAF8476351.1"/>
    <property type="molecule type" value="Genomic_DNA"/>
</dbReference>
<sequence length="365" mass="39544">MSFFDHYRDARSRPKLAPPRRGRPLEDGLPPPGLRSELSKKEKEGAQGRETKEKEVERRRNRLKDSADTEPNPTTSYAPDVMQPKASPESSVQRTHSSFHDHERDSSAPRLPDTSDSRGKVGPSSDSAPPLDRRETPITPSSASISTQNQPKHVVGVRSINDGNSTISSTIPLPRPPSLPGDSQSLATSSAIAQPARAIVSAPSNLEKESESQALPGLFPPESQHSPGQPAATGSFSQYLLQSPTGDMKEGIDSPSRLQQPEGSGPYPGFSSQPYLHPGVLDSEERSSRPTTRTSSDVGDRPVTVDPAPLEPNRFSLHRLRRFARAMAGPQSGLGPPTPGLRRGLSKEEEEAQVSEKSARFWCCC</sequence>
<dbReference type="OrthoDB" id="3332515at2759"/>
<feature type="compositionally biased region" description="Basic and acidic residues" evidence="1">
    <location>
        <begin position="98"/>
        <end position="119"/>
    </location>
</feature>
<evidence type="ECO:0000313" key="2">
    <source>
        <dbReference type="EMBL" id="KAF8476351.1"/>
    </source>
</evidence>
<protein>
    <submittedName>
        <fullName evidence="2">Uncharacterized protein</fullName>
    </submittedName>
</protein>
<evidence type="ECO:0000256" key="1">
    <source>
        <dbReference type="SAM" id="MobiDB-lite"/>
    </source>
</evidence>
<feature type="compositionally biased region" description="Polar residues" evidence="1">
    <location>
        <begin position="181"/>
        <end position="192"/>
    </location>
</feature>
<keyword evidence="3" id="KW-1185">Reference proteome</keyword>
<gene>
    <name evidence="2" type="ORF">DFH94DRAFT_109394</name>
</gene>
<feature type="compositionally biased region" description="Basic and acidic residues" evidence="1">
    <location>
        <begin position="1"/>
        <end position="12"/>
    </location>
</feature>
<name>A0A9P5T633_9AGAM</name>
<feature type="region of interest" description="Disordered" evidence="1">
    <location>
        <begin position="1"/>
        <end position="314"/>
    </location>
</feature>
<reference evidence="2" key="1">
    <citation type="submission" date="2019-10" db="EMBL/GenBank/DDBJ databases">
        <authorList>
            <consortium name="DOE Joint Genome Institute"/>
            <person name="Kuo A."/>
            <person name="Miyauchi S."/>
            <person name="Kiss E."/>
            <person name="Drula E."/>
            <person name="Kohler A."/>
            <person name="Sanchez-Garcia M."/>
            <person name="Andreopoulos B."/>
            <person name="Barry K.W."/>
            <person name="Bonito G."/>
            <person name="Buee M."/>
            <person name="Carver A."/>
            <person name="Chen C."/>
            <person name="Cichocki N."/>
            <person name="Clum A."/>
            <person name="Culley D."/>
            <person name="Crous P.W."/>
            <person name="Fauchery L."/>
            <person name="Girlanda M."/>
            <person name="Hayes R."/>
            <person name="Keri Z."/>
            <person name="LaButti K."/>
            <person name="Lipzen A."/>
            <person name="Lombard V."/>
            <person name="Magnuson J."/>
            <person name="Maillard F."/>
            <person name="Morin E."/>
            <person name="Murat C."/>
            <person name="Nolan M."/>
            <person name="Ohm R."/>
            <person name="Pangilinan J."/>
            <person name="Pereira M."/>
            <person name="Perotto S."/>
            <person name="Peter M."/>
            <person name="Riley R."/>
            <person name="Sitrit Y."/>
            <person name="Stielow B."/>
            <person name="Szollosi G."/>
            <person name="Zifcakova L."/>
            <person name="Stursova M."/>
            <person name="Spatafora J.W."/>
            <person name="Tedersoo L."/>
            <person name="Vaario L.-M."/>
            <person name="Yamada A."/>
            <person name="Yan M."/>
            <person name="Wang P."/>
            <person name="Xu J."/>
            <person name="Bruns T."/>
            <person name="Baldrian P."/>
            <person name="Vilgalys R."/>
            <person name="Henrissat B."/>
            <person name="Grigoriev I.V."/>
            <person name="Hibbett D."/>
            <person name="Nagy L.G."/>
            <person name="Martin F.M."/>
        </authorList>
    </citation>
    <scope>NUCLEOTIDE SEQUENCE</scope>
    <source>
        <strain evidence="2">Prilba</strain>
    </source>
</reference>
<proteinExistence type="predicted"/>
<reference evidence="2" key="2">
    <citation type="journal article" date="2020" name="Nat. Commun.">
        <title>Large-scale genome sequencing of mycorrhizal fungi provides insights into the early evolution of symbiotic traits.</title>
        <authorList>
            <person name="Miyauchi S."/>
            <person name="Kiss E."/>
            <person name="Kuo A."/>
            <person name="Drula E."/>
            <person name="Kohler A."/>
            <person name="Sanchez-Garcia M."/>
            <person name="Morin E."/>
            <person name="Andreopoulos B."/>
            <person name="Barry K.W."/>
            <person name="Bonito G."/>
            <person name="Buee M."/>
            <person name="Carver A."/>
            <person name="Chen C."/>
            <person name="Cichocki N."/>
            <person name="Clum A."/>
            <person name="Culley D."/>
            <person name="Crous P.W."/>
            <person name="Fauchery L."/>
            <person name="Girlanda M."/>
            <person name="Hayes R.D."/>
            <person name="Keri Z."/>
            <person name="LaButti K."/>
            <person name="Lipzen A."/>
            <person name="Lombard V."/>
            <person name="Magnuson J."/>
            <person name="Maillard F."/>
            <person name="Murat C."/>
            <person name="Nolan M."/>
            <person name="Ohm R.A."/>
            <person name="Pangilinan J."/>
            <person name="Pereira M.F."/>
            <person name="Perotto S."/>
            <person name="Peter M."/>
            <person name="Pfister S."/>
            <person name="Riley R."/>
            <person name="Sitrit Y."/>
            <person name="Stielow J.B."/>
            <person name="Szollosi G."/>
            <person name="Zifcakova L."/>
            <person name="Stursova M."/>
            <person name="Spatafora J.W."/>
            <person name="Tedersoo L."/>
            <person name="Vaario L.M."/>
            <person name="Yamada A."/>
            <person name="Yan M."/>
            <person name="Wang P."/>
            <person name="Xu J."/>
            <person name="Bruns T."/>
            <person name="Baldrian P."/>
            <person name="Vilgalys R."/>
            <person name="Dunand C."/>
            <person name="Henrissat B."/>
            <person name="Grigoriev I.V."/>
            <person name="Hibbett D."/>
            <person name="Nagy L.G."/>
            <person name="Martin F.M."/>
        </authorList>
    </citation>
    <scope>NUCLEOTIDE SEQUENCE</scope>
    <source>
        <strain evidence="2">Prilba</strain>
    </source>
</reference>
<organism evidence="2 3">
    <name type="scientific">Russula ochroleuca</name>
    <dbReference type="NCBI Taxonomy" id="152965"/>
    <lineage>
        <taxon>Eukaryota</taxon>
        <taxon>Fungi</taxon>
        <taxon>Dikarya</taxon>
        <taxon>Basidiomycota</taxon>
        <taxon>Agaricomycotina</taxon>
        <taxon>Agaricomycetes</taxon>
        <taxon>Russulales</taxon>
        <taxon>Russulaceae</taxon>
        <taxon>Russula</taxon>
    </lineage>
</organism>
<feature type="compositionally biased region" description="Polar residues" evidence="1">
    <location>
        <begin position="223"/>
        <end position="245"/>
    </location>
</feature>
<feature type="compositionally biased region" description="Polar residues" evidence="1">
    <location>
        <begin position="161"/>
        <end position="171"/>
    </location>
</feature>
<feature type="compositionally biased region" description="Low complexity" evidence="1">
    <location>
        <begin position="137"/>
        <end position="147"/>
    </location>
</feature>
<dbReference type="Proteomes" id="UP000759537">
    <property type="component" value="Unassembled WGS sequence"/>
</dbReference>